<evidence type="ECO:0000313" key="7">
    <source>
        <dbReference type="EMBL" id="SIO28390.1"/>
    </source>
</evidence>
<name>A0A1N6I8R3_9PROT</name>
<dbReference type="PROSITE" id="PS51123">
    <property type="entry name" value="OMPA_2"/>
    <property type="match status" value="1"/>
</dbReference>
<keyword evidence="8" id="KW-1185">Reference proteome</keyword>
<comment type="subcellular location">
    <subcellularLocation>
        <location evidence="1">Cell outer membrane</location>
    </subcellularLocation>
</comment>
<sequence>MKIKSAKKYLLGMIVLPALFSGTVLAHETYADHDHDHDSTALKPEAYGVDESGQVVRNATGLCWRTGYWTPAMAIHECDPDLIKKPEKVVVAPPPEPEPVPVAPPEKITFSADALFDFDSAKLKPNGIQALDDFANRLRNIQYDLIIAVGYADRIGSDEYNKALSVRRAESVKEYLVSSRGIDPNRVFTDGKGEANPVTGDSCKGDRRTKALIDCLEPDRRVEIEVAGTRSR</sequence>
<dbReference type="AlphaFoldDB" id="A0A1N6I8R3"/>
<keyword evidence="3" id="KW-0998">Cell outer membrane</keyword>
<dbReference type="eggNOG" id="COG2885">
    <property type="taxonomic scope" value="Bacteria"/>
</dbReference>
<dbReference type="CDD" id="cd07185">
    <property type="entry name" value="OmpA_C-like"/>
    <property type="match status" value="1"/>
</dbReference>
<dbReference type="Pfam" id="PF00691">
    <property type="entry name" value="OmpA"/>
    <property type="match status" value="1"/>
</dbReference>
<dbReference type="InterPro" id="IPR006664">
    <property type="entry name" value="OMP_bac"/>
</dbReference>
<keyword evidence="2 4" id="KW-0472">Membrane</keyword>
<dbReference type="PANTHER" id="PTHR30329">
    <property type="entry name" value="STATOR ELEMENT OF FLAGELLAR MOTOR COMPLEX"/>
    <property type="match status" value="1"/>
</dbReference>
<evidence type="ECO:0000256" key="1">
    <source>
        <dbReference type="ARBA" id="ARBA00004442"/>
    </source>
</evidence>
<proteinExistence type="predicted"/>
<feature type="signal peptide" evidence="5">
    <location>
        <begin position="1"/>
        <end position="26"/>
    </location>
</feature>
<dbReference type="PANTHER" id="PTHR30329:SF21">
    <property type="entry name" value="LIPOPROTEIN YIAD-RELATED"/>
    <property type="match status" value="1"/>
</dbReference>
<evidence type="ECO:0000256" key="4">
    <source>
        <dbReference type="PROSITE-ProRule" id="PRU00473"/>
    </source>
</evidence>
<accession>A0A1N6I8R3</accession>
<dbReference type="InterPro" id="IPR036737">
    <property type="entry name" value="OmpA-like_sf"/>
</dbReference>
<dbReference type="EMBL" id="FSRO01000001">
    <property type="protein sequence ID" value="SIO28390.1"/>
    <property type="molecule type" value="Genomic_DNA"/>
</dbReference>
<evidence type="ECO:0000256" key="3">
    <source>
        <dbReference type="ARBA" id="ARBA00023237"/>
    </source>
</evidence>
<dbReference type="STRING" id="44575.SAMN05216419_102310"/>
<evidence type="ECO:0000256" key="5">
    <source>
        <dbReference type="SAM" id="SignalP"/>
    </source>
</evidence>
<evidence type="ECO:0000259" key="6">
    <source>
        <dbReference type="PROSITE" id="PS51123"/>
    </source>
</evidence>
<protein>
    <submittedName>
        <fullName evidence="7">OmpA-OmpF porin, OOP family</fullName>
    </submittedName>
</protein>
<feature type="domain" description="OmpA-like" evidence="6">
    <location>
        <begin position="103"/>
        <end position="230"/>
    </location>
</feature>
<dbReference type="Proteomes" id="UP000185062">
    <property type="component" value="Unassembled WGS sequence"/>
</dbReference>
<dbReference type="GO" id="GO:0009279">
    <property type="term" value="C:cell outer membrane"/>
    <property type="evidence" value="ECO:0007669"/>
    <property type="project" value="UniProtKB-SubCell"/>
</dbReference>
<organism evidence="7 8">
    <name type="scientific">Nitrosomonas cryotolerans ATCC 49181</name>
    <dbReference type="NCBI Taxonomy" id="1131553"/>
    <lineage>
        <taxon>Bacteria</taxon>
        <taxon>Pseudomonadati</taxon>
        <taxon>Pseudomonadota</taxon>
        <taxon>Betaproteobacteria</taxon>
        <taxon>Nitrosomonadales</taxon>
        <taxon>Nitrosomonadaceae</taxon>
        <taxon>Nitrosomonas</taxon>
    </lineage>
</organism>
<dbReference type="InterPro" id="IPR050330">
    <property type="entry name" value="Bact_OuterMem_StrucFunc"/>
</dbReference>
<feature type="chain" id="PRO_5009936568" evidence="5">
    <location>
        <begin position="27"/>
        <end position="232"/>
    </location>
</feature>
<reference evidence="7 8" key="1">
    <citation type="submission" date="2016-12" db="EMBL/GenBank/DDBJ databases">
        <authorList>
            <person name="Song W.-J."/>
            <person name="Kurnit D.M."/>
        </authorList>
    </citation>
    <scope>NUCLEOTIDE SEQUENCE [LARGE SCALE GENOMIC DNA]</scope>
    <source>
        <strain evidence="7 8">ATCC 49181</strain>
    </source>
</reference>
<dbReference type="InterPro" id="IPR006665">
    <property type="entry name" value="OmpA-like"/>
</dbReference>
<dbReference type="Gene3D" id="3.30.1330.60">
    <property type="entry name" value="OmpA-like domain"/>
    <property type="match status" value="1"/>
</dbReference>
<dbReference type="PRINTS" id="PR01021">
    <property type="entry name" value="OMPADOMAIN"/>
</dbReference>
<gene>
    <name evidence="7" type="ORF">SAMN02743940_1633</name>
</gene>
<keyword evidence="5" id="KW-0732">Signal</keyword>
<dbReference type="RefSeq" id="WP_028461766.1">
    <property type="nucleotide sequence ID" value="NZ_FSRO01000001.1"/>
</dbReference>
<evidence type="ECO:0000313" key="8">
    <source>
        <dbReference type="Proteomes" id="UP000185062"/>
    </source>
</evidence>
<evidence type="ECO:0000256" key="2">
    <source>
        <dbReference type="ARBA" id="ARBA00023136"/>
    </source>
</evidence>
<dbReference type="SUPFAM" id="SSF103088">
    <property type="entry name" value="OmpA-like"/>
    <property type="match status" value="1"/>
</dbReference>